<sequence length="198" mass="20516">MVGLFWIAEGDVYVGAKPSGSGPGVRLTPEGVVALGDGQSGLCLWEDVRALTVTDLPVKSLKRQVGAVKDVAVGLVVNLVLPMGPGRVDEASALMTVRVESSGGTYEPTAYVAAANGYPQTEIDLSRALLARLTEGAATMSTTLAAMSEWGRASGGTTPRGAERERLLREWAGAPEGSRTPARPGRTPARLSALCLLG</sequence>
<reference evidence="2" key="1">
    <citation type="journal article" date="2019" name="Int. J. Syst. Evol. Microbiol.">
        <title>The Global Catalogue of Microorganisms (GCM) 10K type strain sequencing project: providing services to taxonomists for standard genome sequencing and annotation.</title>
        <authorList>
            <consortium name="The Broad Institute Genomics Platform"/>
            <consortium name="The Broad Institute Genome Sequencing Center for Infectious Disease"/>
            <person name="Wu L."/>
            <person name="Ma J."/>
        </authorList>
    </citation>
    <scope>NUCLEOTIDE SEQUENCE [LARGE SCALE GENOMIC DNA]</scope>
    <source>
        <strain evidence="2">JCM 12607</strain>
    </source>
</reference>
<comment type="caution">
    <text evidence="1">The sequence shown here is derived from an EMBL/GenBank/DDBJ whole genome shotgun (WGS) entry which is preliminary data.</text>
</comment>
<evidence type="ECO:0000313" key="1">
    <source>
        <dbReference type="EMBL" id="MFD0626602.1"/>
    </source>
</evidence>
<gene>
    <name evidence="1" type="ORF">ACFQ2K_31820</name>
</gene>
<organism evidence="1 2">
    <name type="scientific">Streptomyces sanglieri</name>
    <dbReference type="NCBI Taxonomy" id="193460"/>
    <lineage>
        <taxon>Bacteria</taxon>
        <taxon>Bacillati</taxon>
        <taxon>Actinomycetota</taxon>
        <taxon>Actinomycetes</taxon>
        <taxon>Kitasatosporales</taxon>
        <taxon>Streptomycetaceae</taxon>
        <taxon>Streptomyces</taxon>
    </lineage>
</organism>
<protein>
    <submittedName>
        <fullName evidence="1">Uncharacterized protein</fullName>
    </submittedName>
</protein>
<accession>A0ABW2WYU6</accession>
<dbReference type="EMBL" id="JBHTGL010000008">
    <property type="protein sequence ID" value="MFD0626602.1"/>
    <property type="molecule type" value="Genomic_DNA"/>
</dbReference>
<dbReference type="Proteomes" id="UP001596915">
    <property type="component" value="Unassembled WGS sequence"/>
</dbReference>
<name>A0ABW2WYU6_9ACTN</name>
<proteinExistence type="predicted"/>
<keyword evidence="2" id="KW-1185">Reference proteome</keyword>
<evidence type="ECO:0000313" key="2">
    <source>
        <dbReference type="Proteomes" id="UP001596915"/>
    </source>
</evidence>